<dbReference type="Proteomes" id="UP000477488">
    <property type="component" value="Unassembled WGS sequence"/>
</dbReference>
<keyword evidence="3" id="KW-1185">Reference proteome</keyword>
<dbReference type="RefSeq" id="WP_154511216.1">
    <property type="nucleotide sequence ID" value="NZ_DBFWWU010000097.1"/>
</dbReference>
<dbReference type="AlphaFoldDB" id="A0A6L5XMP5"/>
<proteinExistence type="predicted"/>
<reference evidence="2 3" key="1">
    <citation type="submission" date="2019-09" db="EMBL/GenBank/DDBJ databases">
        <title>In-depth cultivation of the pig gut microbiome towards novel bacterial diversity and tailored functional studies.</title>
        <authorList>
            <person name="Wylensek D."/>
            <person name="Hitch T.C.A."/>
            <person name="Clavel T."/>
        </authorList>
    </citation>
    <scope>NUCLEOTIDE SEQUENCE [LARGE SCALE GENOMIC DNA]</scope>
    <source>
        <strain evidence="2 3">PG-178-WT-4</strain>
    </source>
</reference>
<feature type="region of interest" description="Disordered" evidence="1">
    <location>
        <begin position="205"/>
        <end position="245"/>
    </location>
</feature>
<organism evidence="2 3">
    <name type="scientific">Desulfovibrio porci</name>
    <dbReference type="NCBI Taxonomy" id="2605782"/>
    <lineage>
        <taxon>Bacteria</taxon>
        <taxon>Pseudomonadati</taxon>
        <taxon>Thermodesulfobacteriota</taxon>
        <taxon>Desulfovibrionia</taxon>
        <taxon>Desulfovibrionales</taxon>
        <taxon>Desulfovibrionaceae</taxon>
        <taxon>Desulfovibrio</taxon>
    </lineage>
</organism>
<name>A0A6L5XMP5_9BACT</name>
<comment type="caution">
    <text evidence="2">The sequence shown here is derived from an EMBL/GenBank/DDBJ whole genome shotgun (WGS) entry which is preliminary data.</text>
</comment>
<dbReference type="GO" id="GO:0016740">
    <property type="term" value="F:transferase activity"/>
    <property type="evidence" value="ECO:0007669"/>
    <property type="project" value="UniProtKB-KW"/>
</dbReference>
<dbReference type="Gene3D" id="3.40.630.30">
    <property type="match status" value="1"/>
</dbReference>
<dbReference type="SUPFAM" id="SSF55729">
    <property type="entry name" value="Acyl-CoA N-acyltransferases (Nat)"/>
    <property type="match status" value="1"/>
</dbReference>
<evidence type="ECO:0000313" key="2">
    <source>
        <dbReference type="EMBL" id="MSS28111.1"/>
    </source>
</evidence>
<dbReference type="EMBL" id="VUMH01000008">
    <property type="protein sequence ID" value="MSS28111.1"/>
    <property type="molecule type" value="Genomic_DNA"/>
</dbReference>
<keyword evidence="2" id="KW-0808">Transferase</keyword>
<sequence>MKLRYRQCLGKRVRAALFQQMEEEGLLPFAMSAWEKPTLKDWLALTATNSGAAVLLRCEDEAGRILGCGLFTRRPYRVWHFDFTAFRAGFSVAAQQARGGFAWMFRHRDCTSVMGVCPAPNRHAWRLAEACGFRILARLPEACFYARKGNYVDGVLVLCTREDLNTVMQRKKEVIMGFGGGGTPSIPEPTPVPKQEVQKPVTEAATAARQNQRDKAAKAAGIGGSIYTSPLNRADGNTRKTLLGQ</sequence>
<evidence type="ECO:0000256" key="1">
    <source>
        <dbReference type="SAM" id="MobiDB-lite"/>
    </source>
</evidence>
<dbReference type="InterPro" id="IPR016181">
    <property type="entry name" value="Acyl_CoA_acyltransferase"/>
</dbReference>
<evidence type="ECO:0000313" key="3">
    <source>
        <dbReference type="Proteomes" id="UP000477488"/>
    </source>
</evidence>
<protein>
    <submittedName>
        <fullName evidence="2">GNAT family N-acetyltransferase</fullName>
    </submittedName>
</protein>
<gene>
    <name evidence="2" type="ORF">FYJ44_08680</name>
</gene>
<accession>A0A6L5XMP5</accession>